<protein>
    <recommendedName>
        <fullName evidence="8">Major facilitator superfamily (MFS) profile domain-containing protein</fullName>
    </recommendedName>
</protein>
<dbReference type="AlphaFoldDB" id="A0A167C326"/>
<feature type="transmembrane region" description="Helical" evidence="5">
    <location>
        <begin position="21"/>
        <end position="46"/>
    </location>
</feature>
<evidence type="ECO:0000256" key="4">
    <source>
        <dbReference type="ARBA" id="ARBA00023136"/>
    </source>
</evidence>
<dbReference type="GO" id="GO:0022857">
    <property type="term" value="F:transmembrane transporter activity"/>
    <property type="evidence" value="ECO:0007669"/>
    <property type="project" value="InterPro"/>
</dbReference>
<dbReference type="Pfam" id="PF07690">
    <property type="entry name" value="MFS_1"/>
    <property type="match status" value="1"/>
</dbReference>
<evidence type="ECO:0000256" key="5">
    <source>
        <dbReference type="SAM" id="Phobius"/>
    </source>
</evidence>
<dbReference type="SUPFAM" id="SSF103473">
    <property type="entry name" value="MFS general substrate transporter"/>
    <property type="match status" value="1"/>
</dbReference>
<feature type="transmembrane region" description="Helical" evidence="5">
    <location>
        <begin position="164"/>
        <end position="188"/>
    </location>
</feature>
<evidence type="ECO:0000256" key="3">
    <source>
        <dbReference type="ARBA" id="ARBA00022989"/>
    </source>
</evidence>
<feature type="transmembrane region" description="Helical" evidence="5">
    <location>
        <begin position="58"/>
        <end position="76"/>
    </location>
</feature>
<comment type="subcellular location">
    <subcellularLocation>
        <location evidence="1">Membrane</location>
        <topology evidence="1">Multi-pass membrane protein</topology>
    </subcellularLocation>
</comment>
<sequence>MTVLLFMSMTLKFWQIFDYKWIVLSYIITGIFGSGVLSAVMVSSYVTDSIKPRDRATAMGYVTACVLTGKALGPLISSHVIRCMNGKLIGVPLVACLFDAAALVWWKFTPESRQLSVNTKSMPMSRREEGSALSLALDRLNIFRSLYTIKNIAASQPNPASKNIFILISIDLLFEIIISGRANIAILYPEMKFGWTAVEIGYLQSATAVYRIVLLVLLIPHFIKLLQKYYDEDEEELTGQIAMQEHCITRSQKVIIAIGNCFECVGYMGYGIATKGLEYSISYFISTTGVFSKPAVQSGLLNLIPADQVGEFLGAKGVLDGITGLMFSSIGLSFYSYTVARNPAIIFYVCTFGYLIVVLLASRLRLNRQLHL</sequence>
<dbReference type="OrthoDB" id="3026777at2759"/>
<accession>A0A167C326</accession>
<dbReference type="PANTHER" id="PTHR23507:SF1">
    <property type="entry name" value="FI18259P1-RELATED"/>
    <property type="match status" value="1"/>
</dbReference>
<dbReference type="GO" id="GO:0016020">
    <property type="term" value="C:membrane"/>
    <property type="evidence" value="ECO:0007669"/>
    <property type="project" value="UniProtKB-SubCell"/>
</dbReference>
<dbReference type="InterPro" id="IPR036259">
    <property type="entry name" value="MFS_trans_sf"/>
</dbReference>
<evidence type="ECO:0008006" key="8">
    <source>
        <dbReference type="Google" id="ProtNLM"/>
    </source>
</evidence>
<evidence type="ECO:0000256" key="1">
    <source>
        <dbReference type="ARBA" id="ARBA00004141"/>
    </source>
</evidence>
<name>A0A167C326_9ASCO</name>
<evidence type="ECO:0000313" key="7">
    <source>
        <dbReference type="Proteomes" id="UP000189580"/>
    </source>
</evidence>
<dbReference type="RefSeq" id="XP_018733636.1">
    <property type="nucleotide sequence ID" value="XM_018881002.1"/>
</dbReference>
<evidence type="ECO:0000313" key="6">
    <source>
        <dbReference type="EMBL" id="ANB11159.1"/>
    </source>
</evidence>
<keyword evidence="7" id="KW-1185">Reference proteome</keyword>
<keyword evidence="4 5" id="KW-0472">Membrane</keyword>
<gene>
    <name evidence="6" type="ORF">AWJ20_3960</name>
</gene>
<evidence type="ECO:0000256" key="2">
    <source>
        <dbReference type="ARBA" id="ARBA00022692"/>
    </source>
</evidence>
<dbReference type="KEGG" id="slb:AWJ20_3960"/>
<reference evidence="6 7" key="1">
    <citation type="submission" date="2016-02" db="EMBL/GenBank/DDBJ databases">
        <title>Complete genome sequence and transcriptome regulation of the pentose utilising yeast Sugiyamaella lignohabitans.</title>
        <authorList>
            <person name="Bellasio M."/>
            <person name="Peymann A."/>
            <person name="Valli M."/>
            <person name="Sipitzky M."/>
            <person name="Graf A."/>
            <person name="Sauer M."/>
            <person name="Marx H."/>
            <person name="Mattanovich D."/>
        </authorList>
    </citation>
    <scope>NUCLEOTIDE SEQUENCE [LARGE SCALE GENOMIC DNA]</scope>
    <source>
        <strain evidence="6 7">CBS 10342</strain>
    </source>
</reference>
<dbReference type="Gene3D" id="1.20.1250.20">
    <property type="entry name" value="MFS general substrate transporter like domains"/>
    <property type="match status" value="1"/>
</dbReference>
<feature type="transmembrane region" description="Helical" evidence="5">
    <location>
        <begin position="345"/>
        <end position="366"/>
    </location>
</feature>
<dbReference type="InterPro" id="IPR011701">
    <property type="entry name" value="MFS"/>
</dbReference>
<dbReference type="EMBL" id="CP014500">
    <property type="protein sequence ID" value="ANB11159.1"/>
    <property type="molecule type" value="Genomic_DNA"/>
</dbReference>
<keyword evidence="2 5" id="KW-0812">Transmembrane</keyword>
<organism evidence="6 7">
    <name type="scientific">Sugiyamaella lignohabitans</name>
    <dbReference type="NCBI Taxonomy" id="796027"/>
    <lineage>
        <taxon>Eukaryota</taxon>
        <taxon>Fungi</taxon>
        <taxon>Dikarya</taxon>
        <taxon>Ascomycota</taxon>
        <taxon>Saccharomycotina</taxon>
        <taxon>Dipodascomycetes</taxon>
        <taxon>Dipodascales</taxon>
        <taxon>Trichomonascaceae</taxon>
        <taxon>Sugiyamaella</taxon>
    </lineage>
</organism>
<dbReference type="Proteomes" id="UP000189580">
    <property type="component" value="Chromosome c"/>
</dbReference>
<feature type="transmembrane region" description="Helical" evidence="5">
    <location>
        <begin position="200"/>
        <end position="223"/>
    </location>
</feature>
<dbReference type="GeneID" id="30036039"/>
<keyword evidence="3 5" id="KW-1133">Transmembrane helix</keyword>
<dbReference type="PANTHER" id="PTHR23507">
    <property type="entry name" value="ZGC:174356"/>
    <property type="match status" value="1"/>
</dbReference>
<proteinExistence type="predicted"/>